<reference evidence="3" key="1">
    <citation type="journal article" date="2019" name="Curr. Biol.">
        <title>Genome Sequence of Striga asiatica Provides Insight into the Evolution of Plant Parasitism.</title>
        <authorList>
            <person name="Yoshida S."/>
            <person name="Kim S."/>
            <person name="Wafula E.K."/>
            <person name="Tanskanen J."/>
            <person name="Kim Y.M."/>
            <person name="Honaas L."/>
            <person name="Yang Z."/>
            <person name="Spallek T."/>
            <person name="Conn C.E."/>
            <person name="Ichihashi Y."/>
            <person name="Cheong K."/>
            <person name="Cui S."/>
            <person name="Der J.P."/>
            <person name="Gundlach H."/>
            <person name="Jiao Y."/>
            <person name="Hori C."/>
            <person name="Ishida J.K."/>
            <person name="Kasahara H."/>
            <person name="Kiba T."/>
            <person name="Kim M.S."/>
            <person name="Koo N."/>
            <person name="Laohavisit A."/>
            <person name="Lee Y.H."/>
            <person name="Lumba S."/>
            <person name="McCourt P."/>
            <person name="Mortimer J.C."/>
            <person name="Mutuku J.M."/>
            <person name="Nomura T."/>
            <person name="Sasaki-Sekimoto Y."/>
            <person name="Seto Y."/>
            <person name="Wang Y."/>
            <person name="Wakatake T."/>
            <person name="Sakakibara H."/>
            <person name="Demura T."/>
            <person name="Yamaguchi S."/>
            <person name="Yoneyama K."/>
            <person name="Manabe R.I."/>
            <person name="Nelson D.C."/>
            <person name="Schulman A.H."/>
            <person name="Timko M.P."/>
            <person name="dePamphilis C.W."/>
            <person name="Choi D."/>
            <person name="Shirasu K."/>
        </authorList>
    </citation>
    <scope>NUCLEOTIDE SEQUENCE [LARGE SCALE GENOMIC DNA]</scope>
    <source>
        <strain evidence="3">cv. UVA1</strain>
    </source>
</reference>
<comment type="caution">
    <text evidence="2">The sequence shown here is derived from an EMBL/GenBank/DDBJ whole genome shotgun (WGS) entry which is preliminary data.</text>
</comment>
<gene>
    <name evidence="2" type="ORF">STAS_06454</name>
</gene>
<feature type="compositionally biased region" description="Gly residues" evidence="1">
    <location>
        <begin position="14"/>
        <end position="24"/>
    </location>
</feature>
<evidence type="ECO:0000256" key="1">
    <source>
        <dbReference type="SAM" id="MobiDB-lite"/>
    </source>
</evidence>
<proteinExistence type="predicted"/>
<name>A0A5A7PCY8_STRAF</name>
<organism evidence="2 3">
    <name type="scientific">Striga asiatica</name>
    <name type="common">Asiatic witchweed</name>
    <name type="synonym">Buchnera asiatica</name>
    <dbReference type="NCBI Taxonomy" id="4170"/>
    <lineage>
        <taxon>Eukaryota</taxon>
        <taxon>Viridiplantae</taxon>
        <taxon>Streptophyta</taxon>
        <taxon>Embryophyta</taxon>
        <taxon>Tracheophyta</taxon>
        <taxon>Spermatophyta</taxon>
        <taxon>Magnoliopsida</taxon>
        <taxon>eudicotyledons</taxon>
        <taxon>Gunneridae</taxon>
        <taxon>Pentapetalae</taxon>
        <taxon>asterids</taxon>
        <taxon>lamiids</taxon>
        <taxon>Lamiales</taxon>
        <taxon>Orobanchaceae</taxon>
        <taxon>Buchnereae</taxon>
        <taxon>Striga</taxon>
    </lineage>
</organism>
<feature type="region of interest" description="Disordered" evidence="1">
    <location>
        <begin position="1"/>
        <end position="63"/>
    </location>
</feature>
<sequence length="126" mass="12251">MRDQAVGEVVADVRGGGGELGRQGEGPPAESGDADGLAEGGVGAAEGEGRQPERRRGWDGERVGVEGGDEAAVAVGVVEAGAGAAAAAAGLDGVEGAAGGGAELIRHESVDNNLELCGRECVECSI</sequence>
<dbReference type="EMBL" id="BKCP01004361">
    <property type="protein sequence ID" value="GER30504.1"/>
    <property type="molecule type" value="Genomic_DNA"/>
</dbReference>
<dbReference type="AlphaFoldDB" id="A0A5A7PCY8"/>
<feature type="compositionally biased region" description="Basic and acidic residues" evidence="1">
    <location>
        <begin position="47"/>
        <end position="63"/>
    </location>
</feature>
<evidence type="ECO:0000313" key="3">
    <source>
        <dbReference type="Proteomes" id="UP000325081"/>
    </source>
</evidence>
<accession>A0A5A7PCY8</accession>
<protein>
    <submittedName>
        <fullName evidence="2">5'-nucleotidase SurE</fullName>
    </submittedName>
</protein>
<keyword evidence="3" id="KW-1185">Reference proteome</keyword>
<dbReference type="Proteomes" id="UP000325081">
    <property type="component" value="Unassembled WGS sequence"/>
</dbReference>
<evidence type="ECO:0000313" key="2">
    <source>
        <dbReference type="EMBL" id="GER30504.1"/>
    </source>
</evidence>